<comment type="caution">
    <text evidence="5">The sequence shown here is derived from an EMBL/GenBank/DDBJ whole genome shotgun (WGS) entry which is preliminary data.</text>
</comment>
<dbReference type="InterPro" id="IPR033524">
    <property type="entry name" value="Glu/Leu/Phe/Val_DH_AS"/>
</dbReference>
<accession>A0A9P9EZ00</accession>
<feature type="region of interest" description="Disordered" evidence="3">
    <location>
        <begin position="49"/>
        <end position="69"/>
    </location>
</feature>
<feature type="domain" description="Glutamate/phenylalanine/leucine/valine/L-tryptophan dehydrogenase dimerisation" evidence="4">
    <location>
        <begin position="7"/>
        <end position="69"/>
    </location>
</feature>
<dbReference type="EMBL" id="JAGMUU010000007">
    <property type="protein sequence ID" value="KAH7149086.1"/>
    <property type="molecule type" value="Genomic_DNA"/>
</dbReference>
<protein>
    <recommendedName>
        <fullName evidence="4">Glutamate/phenylalanine/leucine/valine/L-tryptophan dehydrogenase dimerisation domain-containing protein</fullName>
    </recommendedName>
</protein>
<reference evidence="5" key="1">
    <citation type="journal article" date="2021" name="Nat. Commun.">
        <title>Genetic determinants of endophytism in the Arabidopsis root mycobiome.</title>
        <authorList>
            <person name="Mesny F."/>
            <person name="Miyauchi S."/>
            <person name="Thiergart T."/>
            <person name="Pickel B."/>
            <person name="Atanasova L."/>
            <person name="Karlsson M."/>
            <person name="Huettel B."/>
            <person name="Barry K.W."/>
            <person name="Haridas S."/>
            <person name="Chen C."/>
            <person name="Bauer D."/>
            <person name="Andreopoulos W."/>
            <person name="Pangilinan J."/>
            <person name="LaButti K."/>
            <person name="Riley R."/>
            <person name="Lipzen A."/>
            <person name="Clum A."/>
            <person name="Drula E."/>
            <person name="Henrissat B."/>
            <person name="Kohler A."/>
            <person name="Grigoriev I.V."/>
            <person name="Martin F.M."/>
            <person name="Hacquard S."/>
        </authorList>
    </citation>
    <scope>NUCLEOTIDE SEQUENCE</scope>
    <source>
        <strain evidence="5">MPI-CAGE-AT-0021</strain>
    </source>
</reference>
<dbReference type="PANTHER" id="PTHR43571">
    <property type="entry name" value="NADP-SPECIFIC GLUTAMATE DEHYDROGENASE 1-RELATED"/>
    <property type="match status" value="1"/>
</dbReference>
<dbReference type="GO" id="GO:0004354">
    <property type="term" value="F:glutamate dehydrogenase (NADP+) activity"/>
    <property type="evidence" value="ECO:0007669"/>
    <property type="project" value="TreeGrafter"/>
</dbReference>
<dbReference type="PANTHER" id="PTHR43571:SF1">
    <property type="entry name" value="NADP-SPECIFIC GLUTAMATE DEHYDROGENASE 1-RELATED"/>
    <property type="match status" value="1"/>
</dbReference>
<evidence type="ECO:0000256" key="3">
    <source>
        <dbReference type="SAM" id="MobiDB-lite"/>
    </source>
</evidence>
<keyword evidence="2" id="KW-0560">Oxidoreductase</keyword>
<dbReference type="InterPro" id="IPR046346">
    <property type="entry name" value="Aminoacid_DH-like_N_sf"/>
</dbReference>
<dbReference type="GO" id="GO:0005829">
    <property type="term" value="C:cytosol"/>
    <property type="evidence" value="ECO:0007669"/>
    <property type="project" value="TreeGrafter"/>
</dbReference>
<evidence type="ECO:0000313" key="5">
    <source>
        <dbReference type="EMBL" id="KAH7149086.1"/>
    </source>
</evidence>
<dbReference type="AlphaFoldDB" id="A0A9P9EZ00"/>
<gene>
    <name evidence="5" type="ORF">B0J13DRAFT_550642</name>
</gene>
<dbReference type="SUPFAM" id="SSF53223">
    <property type="entry name" value="Aminoacid dehydrogenase-like, N-terminal domain"/>
    <property type="match status" value="1"/>
</dbReference>
<dbReference type="Gene3D" id="3.40.50.10860">
    <property type="entry name" value="Leucine Dehydrogenase, chain A, domain 1"/>
    <property type="match status" value="1"/>
</dbReference>
<evidence type="ECO:0000313" key="6">
    <source>
        <dbReference type="Proteomes" id="UP000717696"/>
    </source>
</evidence>
<evidence type="ECO:0000259" key="4">
    <source>
        <dbReference type="Pfam" id="PF02812"/>
    </source>
</evidence>
<dbReference type="Proteomes" id="UP000717696">
    <property type="component" value="Unassembled WGS sequence"/>
</dbReference>
<name>A0A9P9EZ00_9HYPO</name>
<dbReference type="InterPro" id="IPR050724">
    <property type="entry name" value="Glu_Leu_Phe_Val_DH"/>
</dbReference>
<evidence type="ECO:0000256" key="1">
    <source>
        <dbReference type="ARBA" id="ARBA00006382"/>
    </source>
</evidence>
<proteinExistence type="inferred from homology"/>
<comment type="similarity">
    <text evidence="1">Belongs to the Glu/Leu/Phe/Val dehydrogenases family.</text>
</comment>
<dbReference type="Pfam" id="PF02812">
    <property type="entry name" value="ELFV_dehydrog_N"/>
    <property type="match status" value="1"/>
</dbReference>
<feature type="compositionally biased region" description="Basic and acidic residues" evidence="3">
    <location>
        <begin position="53"/>
        <end position="69"/>
    </location>
</feature>
<dbReference type="OrthoDB" id="6718861at2759"/>
<dbReference type="PROSITE" id="PS00074">
    <property type="entry name" value="GLFV_DEHYDROGENASE"/>
    <property type="match status" value="1"/>
</dbReference>
<organism evidence="5 6">
    <name type="scientific">Dactylonectria estremocensis</name>
    <dbReference type="NCBI Taxonomy" id="1079267"/>
    <lineage>
        <taxon>Eukaryota</taxon>
        <taxon>Fungi</taxon>
        <taxon>Dikarya</taxon>
        <taxon>Ascomycota</taxon>
        <taxon>Pezizomycotina</taxon>
        <taxon>Sordariomycetes</taxon>
        <taxon>Hypocreomycetidae</taxon>
        <taxon>Hypocreales</taxon>
        <taxon>Nectriaceae</taxon>
        <taxon>Dactylonectria</taxon>
    </lineage>
</organism>
<dbReference type="InterPro" id="IPR006097">
    <property type="entry name" value="Glu/Leu/Phe/Val/Trp_DH_dimer"/>
</dbReference>
<evidence type="ECO:0000256" key="2">
    <source>
        <dbReference type="ARBA" id="ARBA00023002"/>
    </source>
</evidence>
<keyword evidence="6" id="KW-1185">Reference proteome</keyword>
<dbReference type="GO" id="GO:0006537">
    <property type="term" value="P:glutamate biosynthetic process"/>
    <property type="evidence" value="ECO:0007669"/>
    <property type="project" value="TreeGrafter"/>
</dbReference>
<sequence>MSRSLQHGALGACKGGIRFHPSVNISILKFLGLTQVFKNALTGLPLGGGKGGADFDPKGKSDNEIRRFC</sequence>